<protein>
    <submittedName>
        <fullName evidence="1">Uncharacterized protein</fullName>
    </submittedName>
</protein>
<proteinExistence type="predicted"/>
<sequence length="61" mass="7173">MNIHDEIRLYDKVLELIPGNFYDDEDYPNDVLVDVMDGKGELPDKYKPYIEKAKKMLNLTP</sequence>
<dbReference type="RefSeq" id="WP_134170642.1">
    <property type="nucleotide sequence ID" value="NZ_SODD01000037.1"/>
</dbReference>
<comment type="caution">
    <text evidence="1">The sequence shown here is derived from an EMBL/GenBank/DDBJ whole genome shotgun (WGS) entry which is preliminary data.</text>
</comment>
<evidence type="ECO:0000313" key="2">
    <source>
        <dbReference type="Proteomes" id="UP000294743"/>
    </source>
</evidence>
<keyword evidence="2" id="KW-1185">Reference proteome</keyword>
<dbReference type="AlphaFoldDB" id="A0A4R7ZAZ8"/>
<organism evidence="1 2">
    <name type="scientific">Breznakia blatticola</name>
    <dbReference type="NCBI Taxonomy" id="1754012"/>
    <lineage>
        <taxon>Bacteria</taxon>
        <taxon>Bacillati</taxon>
        <taxon>Bacillota</taxon>
        <taxon>Erysipelotrichia</taxon>
        <taxon>Erysipelotrichales</taxon>
        <taxon>Erysipelotrichaceae</taxon>
        <taxon>Breznakia</taxon>
    </lineage>
</organism>
<evidence type="ECO:0000313" key="1">
    <source>
        <dbReference type="EMBL" id="TDW14619.1"/>
    </source>
</evidence>
<accession>A0A4R7ZAZ8</accession>
<name>A0A4R7ZAZ8_9FIRM</name>
<gene>
    <name evidence="1" type="ORF">EDD63_13718</name>
</gene>
<reference evidence="1 2" key="1">
    <citation type="submission" date="2019-03" db="EMBL/GenBank/DDBJ databases">
        <title>Genomic Encyclopedia of Type Strains, Phase IV (KMG-IV): sequencing the most valuable type-strain genomes for metagenomic binning, comparative biology and taxonomic classification.</title>
        <authorList>
            <person name="Goeker M."/>
        </authorList>
    </citation>
    <scope>NUCLEOTIDE SEQUENCE [LARGE SCALE GENOMIC DNA]</scope>
    <source>
        <strain evidence="1 2">DSM 28867</strain>
    </source>
</reference>
<dbReference type="EMBL" id="SODD01000037">
    <property type="protein sequence ID" value="TDW14619.1"/>
    <property type="molecule type" value="Genomic_DNA"/>
</dbReference>
<dbReference type="Proteomes" id="UP000294743">
    <property type="component" value="Unassembled WGS sequence"/>
</dbReference>